<evidence type="ECO:0000313" key="2">
    <source>
        <dbReference type="Proteomes" id="UP000887566"/>
    </source>
</evidence>
<evidence type="ECO:0000256" key="1">
    <source>
        <dbReference type="SAM" id="MobiDB-lite"/>
    </source>
</evidence>
<dbReference type="Proteomes" id="UP000887566">
    <property type="component" value="Unplaced"/>
</dbReference>
<feature type="compositionally biased region" description="Polar residues" evidence="1">
    <location>
        <begin position="1"/>
        <end position="14"/>
    </location>
</feature>
<dbReference type="WBParaSite" id="PSAMB.scaffold85size82680.g1725.t1">
    <property type="protein sequence ID" value="PSAMB.scaffold85size82680.g1725.t1"/>
    <property type="gene ID" value="PSAMB.scaffold85size82680.g1725"/>
</dbReference>
<reference evidence="3" key="1">
    <citation type="submission" date="2022-11" db="UniProtKB">
        <authorList>
            <consortium name="WormBaseParasite"/>
        </authorList>
    </citation>
    <scope>IDENTIFICATION</scope>
</reference>
<feature type="region of interest" description="Disordered" evidence="1">
    <location>
        <begin position="1"/>
        <end position="20"/>
    </location>
</feature>
<proteinExistence type="predicted"/>
<keyword evidence="2" id="KW-1185">Reference proteome</keyword>
<name>A0A914XH60_9BILA</name>
<protein>
    <submittedName>
        <fullName evidence="3">Uncharacterized protein</fullName>
    </submittedName>
</protein>
<sequence>MASGQQMLAPSSTAMHKATGGSEARFIPVTISGGNGSSAPQTAVAAGANGLAGSGNGGTQRGYTILVPANVRFRGVNMQLDLKIDQKTLAAASSISKAVQDAVNARQCGAGGGVHSRLQAATTSSSSATMPLEAGDVDCLDRSATLSNSLRLKTGGRNPREILAEKLRKINGKRSSNGSLVTRSAAPSPSWYKRCMLLGDAHRSADRPRMHAVGFLGPAAANDSAAGPLLAAIGASDHLLAEKSLASRLLSAEKAHE</sequence>
<organism evidence="2 3">
    <name type="scientific">Plectus sambesii</name>
    <dbReference type="NCBI Taxonomy" id="2011161"/>
    <lineage>
        <taxon>Eukaryota</taxon>
        <taxon>Metazoa</taxon>
        <taxon>Ecdysozoa</taxon>
        <taxon>Nematoda</taxon>
        <taxon>Chromadorea</taxon>
        <taxon>Plectida</taxon>
        <taxon>Plectina</taxon>
        <taxon>Plectoidea</taxon>
        <taxon>Plectidae</taxon>
        <taxon>Plectus</taxon>
    </lineage>
</organism>
<accession>A0A914XH60</accession>
<dbReference type="AlphaFoldDB" id="A0A914XH60"/>
<evidence type="ECO:0000313" key="3">
    <source>
        <dbReference type="WBParaSite" id="PSAMB.scaffold85size82680.g1725.t1"/>
    </source>
</evidence>